<reference evidence="1 2" key="1">
    <citation type="submission" date="2019-01" db="EMBL/GenBank/DDBJ databases">
        <title>Sphingomonas mucosissima sp. nov. and Sphingomonas desiccabilis sp. nov., from biological soil crusts in the Colorado Plateau, USA.</title>
        <authorList>
            <person name="Zhu D."/>
        </authorList>
    </citation>
    <scope>NUCLEOTIDE SEQUENCE [LARGE SCALE GENOMIC DNA]</scope>
    <source>
        <strain evidence="1 2">CP1D</strain>
    </source>
</reference>
<comment type="caution">
    <text evidence="1">The sequence shown here is derived from an EMBL/GenBank/DDBJ whole genome shotgun (WGS) entry which is preliminary data.</text>
</comment>
<dbReference type="RefSeq" id="WP_129340606.1">
    <property type="nucleotide sequence ID" value="NZ_JACIDD010000001.1"/>
</dbReference>
<proteinExistence type="predicted"/>
<name>A0A4Q2IZZ5_9SPHN</name>
<evidence type="ECO:0000313" key="2">
    <source>
        <dbReference type="Proteomes" id="UP000292347"/>
    </source>
</evidence>
<dbReference type="Proteomes" id="UP000292347">
    <property type="component" value="Unassembled WGS sequence"/>
</dbReference>
<dbReference type="EMBL" id="SDPT01000001">
    <property type="protein sequence ID" value="RXZ34824.1"/>
    <property type="molecule type" value="Genomic_DNA"/>
</dbReference>
<dbReference type="AlphaFoldDB" id="A0A4Q2IZZ5"/>
<sequence length="77" mass="8569">MAHKHTLEVTKYTDRSGEVALGSLGAFRFLIQGTSVPEVYGWIEKDHTITHQGGFWRTPDPLEAAERALAAFGLEVR</sequence>
<evidence type="ECO:0000313" key="1">
    <source>
        <dbReference type="EMBL" id="RXZ34824.1"/>
    </source>
</evidence>
<organism evidence="1 2">
    <name type="scientific">Sphingomonas desiccabilis</name>
    <dbReference type="NCBI Taxonomy" id="429134"/>
    <lineage>
        <taxon>Bacteria</taxon>
        <taxon>Pseudomonadati</taxon>
        <taxon>Pseudomonadota</taxon>
        <taxon>Alphaproteobacteria</taxon>
        <taxon>Sphingomonadales</taxon>
        <taxon>Sphingomonadaceae</taxon>
        <taxon>Sphingomonas</taxon>
    </lineage>
</organism>
<protein>
    <submittedName>
        <fullName evidence="1">Uncharacterized protein</fullName>
    </submittedName>
</protein>
<keyword evidence="2" id="KW-1185">Reference proteome</keyword>
<gene>
    <name evidence="1" type="ORF">EO081_03970</name>
</gene>
<accession>A0A4Q2IZZ5</accession>